<evidence type="ECO:0000256" key="6">
    <source>
        <dbReference type="ARBA" id="ARBA00022692"/>
    </source>
</evidence>
<keyword evidence="10 12" id="KW-0472">Membrane</keyword>
<evidence type="ECO:0000259" key="16">
    <source>
        <dbReference type="SMART" id="SM00965"/>
    </source>
</evidence>
<evidence type="ECO:0000256" key="15">
    <source>
        <dbReference type="SAM" id="SignalP"/>
    </source>
</evidence>
<dbReference type="PROSITE" id="PS52016">
    <property type="entry name" value="TONB_DEPENDENT_REC_3"/>
    <property type="match status" value="1"/>
</dbReference>
<dbReference type="InterPro" id="IPR011662">
    <property type="entry name" value="Secretin/TonB_short_N"/>
</dbReference>
<keyword evidence="5" id="KW-0406">Ion transport</keyword>
<evidence type="ECO:0000256" key="1">
    <source>
        <dbReference type="ARBA" id="ARBA00004571"/>
    </source>
</evidence>
<keyword evidence="5" id="KW-0410">Iron transport</keyword>
<evidence type="ECO:0000256" key="2">
    <source>
        <dbReference type="ARBA" id="ARBA00009810"/>
    </source>
</evidence>
<feature type="domain" description="Secretin/TonB short N-terminal" evidence="16">
    <location>
        <begin position="54"/>
        <end position="108"/>
    </location>
</feature>
<evidence type="ECO:0000256" key="10">
    <source>
        <dbReference type="ARBA" id="ARBA00023136"/>
    </source>
</evidence>
<keyword evidence="7 15" id="KW-0732">Signal</keyword>
<evidence type="ECO:0000256" key="9">
    <source>
        <dbReference type="ARBA" id="ARBA00023077"/>
    </source>
</evidence>
<dbReference type="InterPro" id="IPR011276">
    <property type="entry name" value="TonB_haem/Hb_rcpt"/>
</dbReference>
<reference evidence="18" key="1">
    <citation type="journal article" date="2019" name="Int. J. Syst. Evol. Microbiol.">
        <title>The Global Catalogue of Microorganisms (GCM) 10K type strain sequencing project: providing services to taxonomists for standard genome sequencing and annotation.</title>
        <authorList>
            <consortium name="The Broad Institute Genomics Platform"/>
            <consortium name="The Broad Institute Genome Sequencing Center for Infectious Disease"/>
            <person name="Wu L."/>
            <person name="Ma J."/>
        </authorList>
    </citation>
    <scope>NUCLEOTIDE SEQUENCE [LARGE SCALE GENOMIC DNA]</scope>
    <source>
        <strain evidence="18">KCTC 42424</strain>
    </source>
</reference>
<dbReference type="PROSITE" id="PS01156">
    <property type="entry name" value="TONB_DEPENDENT_REC_2"/>
    <property type="match status" value="1"/>
</dbReference>
<gene>
    <name evidence="17" type="ORF">ACFOMG_03925</name>
</gene>
<dbReference type="EMBL" id="JBHRYB010000003">
    <property type="protein sequence ID" value="MFC3679258.1"/>
    <property type="molecule type" value="Genomic_DNA"/>
</dbReference>
<dbReference type="SMART" id="SM00965">
    <property type="entry name" value="STN"/>
    <property type="match status" value="1"/>
</dbReference>
<keyword evidence="8" id="KW-0408">Iron</keyword>
<comment type="subcellular location">
    <subcellularLocation>
        <location evidence="1 12">Cell outer membrane</location>
        <topology evidence="1 12">Multi-pass membrane protein</topology>
    </subcellularLocation>
</comment>
<dbReference type="Gene3D" id="3.55.50.30">
    <property type="match status" value="1"/>
</dbReference>
<evidence type="ECO:0000313" key="18">
    <source>
        <dbReference type="Proteomes" id="UP001595722"/>
    </source>
</evidence>
<feature type="signal peptide" evidence="15">
    <location>
        <begin position="1"/>
        <end position="19"/>
    </location>
</feature>
<dbReference type="NCBIfam" id="TIGR01785">
    <property type="entry name" value="TonB-hemin"/>
    <property type="match status" value="1"/>
</dbReference>
<feature type="short sequence motif" description="TonB C-terminal box" evidence="13">
    <location>
        <begin position="824"/>
        <end position="841"/>
    </location>
</feature>
<dbReference type="Gene3D" id="2.170.130.10">
    <property type="entry name" value="TonB-dependent receptor, plug domain"/>
    <property type="match status" value="1"/>
</dbReference>
<evidence type="ECO:0000313" key="17">
    <source>
        <dbReference type="EMBL" id="MFC3679258.1"/>
    </source>
</evidence>
<dbReference type="PANTHER" id="PTHR30069:SF41">
    <property type="entry name" value="HEME_HEMOPEXIN UTILIZATION PROTEIN C"/>
    <property type="match status" value="1"/>
</dbReference>
<keyword evidence="17" id="KW-0675">Receptor</keyword>
<evidence type="ECO:0000256" key="11">
    <source>
        <dbReference type="ARBA" id="ARBA00023237"/>
    </source>
</evidence>
<keyword evidence="6 12" id="KW-0812">Transmembrane</keyword>
<dbReference type="InterPro" id="IPR037066">
    <property type="entry name" value="Plug_dom_sf"/>
</dbReference>
<keyword evidence="4 12" id="KW-1134">Transmembrane beta strand</keyword>
<dbReference type="RefSeq" id="WP_376864914.1">
    <property type="nucleotide sequence ID" value="NZ_JBHRYB010000003.1"/>
</dbReference>
<dbReference type="InterPro" id="IPR010917">
    <property type="entry name" value="TonB_rcpt_CS"/>
</dbReference>
<dbReference type="Pfam" id="PF07715">
    <property type="entry name" value="Plug"/>
    <property type="match status" value="1"/>
</dbReference>
<dbReference type="SUPFAM" id="SSF56935">
    <property type="entry name" value="Porins"/>
    <property type="match status" value="1"/>
</dbReference>
<evidence type="ECO:0000256" key="8">
    <source>
        <dbReference type="ARBA" id="ARBA00023004"/>
    </source>
</evidence>
<keyword evidence="11 12" id="KW-0998">Cell outer membrane</keyword>
<keyword evidence="9 14" id="KW-0798">TonB box</keyword>
<feature type="chain" id="PRO_5045337415" evidence="15">
    <location>
        <begin position="20"/>
        <end position="841"/>
    </location>
</feature>
<evidence type="ECO:0000256" key="7">
    <source>
        <dbReference type="ARBA" id="ARBA00022729"/>
    </source>
</evidence>
<dbReference type="Proteomes" id="UP001595722">
    <property type="component" value="Unassembled WGS sequence"/>
</dbReference>
<protein>
    <submittedName>
        <fullName evidence="17">TonB-dependent receptor domain-containing protein</fullName>
    </submittedName>
</protein>
<dbReference type="Pfam" id="PF00593">
    <property type="entry name" value="TonB_dep_Rec_b-barrel"/>
    <property type="match status" value="1"/>
</dbReference>
<comment type="similarity">
    <text evidence="2 12 14">Belongs to the TonB-dependent receptor family.</text>
</comment>
<dbReference type="InterPro" id="IPR000531">
    <property type="entry name" value="Beta-barrel_TonB"/>
</dbReference>
<accession>A0ABV7VT47</accession>
<evidence type="ECO:0000256" key="14">
    <source>
        <dbReference type="RuleBase" id="RU003357"/>
    </source>
</evidence>
<dbReference type="InterPro" id="IPR039426">
    <property type="entry name" value="TonB-dep_rcpt-like"/>
</dbReference>
<organism evidence="17 18">
    <name type="scientific">Bacterioplanoides pacificum</name>
    <dbReference type="NCBI Taxonomy" id="1171596"/>
    <lineage>
        <taxon>Bacteria</taxon>
        <taxon>Pseudomonadati</taxon>
        <taxon>Pseudomonadota</taxon>
        <taxon>Gammaproteobacteria</taxon>
        <taxon>Oceanospirillales</taxon>
        <taxon>Oceanospirillaceae</taxon>
        <taxon>Bacterioplanoides</taxon>
    </lineage>
</organism>
<evidence type="ECO:0000256" key="3">
    <source>
        <dbReference type="ARBA" id="ARBA00022448"/>
    </source>
</evidence>
<evidence type="ECO:0000256" key="4">
    <source>
        <dbReference type="ARBA" id="ARBA00022452"/>
    </source>
</evidence>
<evidence type="ECO:0000256" key="13">
    <source>
        <dbReference type="PROSITE-ProRule" id="PRU10144"/>
    </source>
</evidence>
<dbReference type="Gene3D" id="2.40.170.20">
    <property type="entry name" value="TonB-dependent receptor, beta-barrel domain"/>
    <property type="match status" value="1"/>
</dbReference>
<keyword evidence="18" id="KW-1185">Reference proteome</keyword>
<evidence type="ECO:0000256" key="12">
    <source>
        <dbReference type="PROSITE-ProRule" id="PRU01360"/>
    </source>
</evidence>
<proteinExistence type="inferred from homology"/>
<dbReference type="InterPro" id="IPR012910">
    <property type="entry name" value="Plug_dom"/>
</dbReference>
<evidence type="ECO:0000256" key="5">
    <source>
        <dbReference type="ARBA" id="ARBA00022496"/>
    </source>
</evidence>
<comment type="caution">
    <text evidence="17">The sequence shown here is derived from an EMBL/GenBank/DDBJ whole genome shotgun (WGS) entry which is preliminary data.</text>
</comment>
<keyword evidence="3 12" id="KW-0813">Transport</keyword>
<sequence>MTKALWLSLLLWWPLTAVAAQAPSVSQQQEFFSFAIERQPLADALLEFAVQSNSSLVFDSEAFAGLYSRAIQGDYRLAEGLRRLLAAAPVSYDIRDHSRPRTIVLTRNTDTDTDTDTQAQQLQLQLSKVVVRGYAPGDWVYNSPNSDAVISKQQLEKMPPLHTADLFSEVSGVFVAEDRSNPGLSVNIRGMQDFGRVNMTLDGARQNYQQSGHGANGQAYVDAALIRQVDIKKGPSSRASGAGVVGGVVNFSTINADDLLDVDETLGARLSLTRGVPPAANGYRLSGSAALAYRRGQFDMLAAYSEKNLDDYDGGHNGSFTGDADSDQAVRDVATQYTQQDQDARLLKSRFHLDAARYLALNVSEFNAYSASPTARQQQNSSTVHSQNLIAEYASPQLNSSLSRTLTRSDQVTYPGSVDARFDLSYQIETYGGMLETNNDFSFGHYLMSWFYGAEYFIDRSDPQAQQLNFTDAADYSSSFSGPTPQGERAIASLFSEWQLESQQGLQLRAGVRYDHYRLQGKTHFDLGIDPDDNSQRLWRAYIIDRDQGKLLPTLSLGYELFPGGQLFAGYARGWRPPAITETLMYGQHVGNSGPPVSPNPELKAELNSNTEVGFNLLQENIWLSGDVFKSKLAFYNNRVKNYMINAGVYFPAFGGFSIPGETISYRGSTGFVNLQQPLTFQGVELNSEYDTGRFYSKLNYTYTELDYQPQYDPLPNGGSDHFREFLLTQLNTEDSVILVQPPAHKTTLDVGMRWLQQRWVAGVRLRYFSANKLAGGPQSELQFNASQVVDLYSSYRINNDFLFRLSLENAGDRLYATPLTLSSSHIGPGRTLLFTVTANF</sequence>
<dbReference type="InterPro" id="IPR036942">
    <property type="entry name" value="Beta-barrel_TonB_sf"/>
</dbReference>
<name>A0ABV7VT47_9GAMM</name>
<dbReference type="PANTHER" id="PTHR30069">
    <property type="entry name" value="TONB-DEPENDENT OUTER MEMBRANE RECEPTOR"/>
    <property type="match status" value="1"/>
</dbReference>